<name>A0A8I0MZ59_9GAMM</name>
<dbReference type="PANTHER" id="PTHR45138:SF9">
    <property type="entry name" value="DIGUANYLATE CYCLASE DGCM-RELATED"/>
    <property type="match status" value="1"/>
</dbReference>
<comment type="caution">
    <text evidence="5">The sequence shown here is derived from an EMBL/GenBank/DDBJ whole genome shotgun (WGS) entry which is preliminary data.</text>
</comment>
<feature type="domain" description="GGDEF" evidence="4">
    <location>
        <begin position="172"/>
        <end position="306"/>
    </location>
</feature>
<dbReference type="EMBL" id="AQHF01000034">
    <property type="protein sequence ID" value="MBE0348729.1"/>
    <property type="molecule type" value="Genomic_DNA"/>
</dbReference>
<evidence type="ECO:0000259" key="4">
    <source>
        <dbReference type="PROSITE" id="PS50887"/>
    </source>
</evidence>
<comment type="catalytic activity">
    <reaction evidence="2">
        <text>2 GTP = 3',3'-c-di-GMP + 2 diphosphate</text>
        <dbReference type="Rhea" id="RHEA:24898"/>
        <dbReference type="ChEBI" id="CHEBI:33019"/>
        <dbReference type="ChEBI" id="CHEBI:37565"/>
        <dbReference type="ChEBI" id="CHEBI:58805"/>
        <dbReference type="EC" id="2.7.7.65"/>
    </reaction>
</comment>
<gene>
    <name evidence="5" type="ORF">PPEP_b0547</name>
</gene>
<evidence type="ECO:0000256" key="2">
    <source>
        <dbReference type="ARBA" id="ARBA00034247"/>
    </source>
</evidence>
<dbReference type="CDD" id="cd00130">
    <property type="entry name" value="PAS"/>
    <property type="match status" value="1"/>
</dbReference>
<dbReference type="PROSITE" id="PS50887">
    <property type="entry name" value="GGDEF"/>
    <property type="match status" value="1"/>
</dbReference>
<evidence type="ECO:0000313" key="6">
    <source>
        <dbReference type="Proteomes" id="UP000660708"/>
    </source>
</evidence>
<dbReference type="InterPro" id="IPR000014">
    <property type="entry name" value="PAS"/>
</dbReference>
<keyword evidence="6" id="KW-1185">Reference proteome</keyword>
<dbReference type="NCBIfam" id="TIGR00254">
    <property type="entry name" value="GGDEF"/>
    <property type="match status" value="1"/>
</dbReference>
<organism evidence="5 6">
    <name type="scientific">Pseudoalteromonas peptidolytica F12-50-A1</name>
    <dbReference type="NCBI Taxonomy" id="1315280"/>
    <lineage>
        <taxon>Bacteria</taxon>
        <taxon>Pseudomonadati</taxon>
        <taxon>Pseudomonadota</taxon>
        <taxon>Gammaproteobacteria</taxon>
        <taxon>Alteromonadales</taxon>
        <taxon>Pseudoalteromonadaceae</taxon>
        <taxon>Pseudoalteromonas</taxon>
    </lineage>
</organism>
<dbReference type="SUPFAM" id="SSF55073">
    <property type="entry name" value="Nucleotide cyclase"/>
    <property type="match status" value="1"/>
</dbReference>
<dbReference type="InterPro" id="IPR029787">
    <property type="entry name" value="Nucleotide_cyclase"/>
</dbReference>
<evidence type="ECO:0000313" key="5">
    <source>
        <dbReference type="EMBL" id="MBE0348729.1"/>
    </source>
</evidence>
<dbReference type="InterPro" id="IPR050469">
    <property type="entry name" value="Diguanylate_Cyclase"/>
</dbReference>
<dbReference type="PROSITE" id="PS50112">
    <property type="entry name" value="PAS"/>
    <property type="match status" value="1"/>
</dbReference>
<accession>A0A8I0MZ59</accession>
<reference evidence="5 6" key="1">
    <citation type="submission" date="2015-06" db="EMBL/GenBank/DDBJ databases">
        <title>Genome sequence of Pseudoalteromonas peptidolytica.</title>
        <authorList>
            <person name="Xie B.-B."/>
            <person name="Rong J.-C."/>
            <person name="Qin Q.-L."/>
            <person name="Zhang Y.-Z."/>
        </authorList>
    </citation>
    <scope>NUCLEOTIDE SEQUENCE [LARGE SCALE GENOMIC DNA]</scope>
    <source>
        <strain evidence="5 6">F12-50-A1</strain>
    </source>
</reference>
<dbReference type="CDD" id="cd01949">
    <property type="entry name" value="GGDEF"/>
    <property type="match status" value="1"/>
</dbReference>
<protein>
    <recommendedName>
        <fullName evidence="1">diguanylate cyclase</fullName>
        <ecNumber evidence="1">2.7.7.65</ecNumber>
    </recommendedName>
</protein>
<dbReference type="Gene3D" id="3.30.70.270">
    <property type="match status" value="1"/>
</dbReference>
<dbReference type="GO" id="GO:0052621">
    <property type="term" value="F:diguanylate cyclase activity"/>
    <property type="evidence" value="ECO:0007669"/>
    <property type="project" value="UniProtKB-EC"/>
</dbReference>
<dbReference type="SMART" id="SM00267">
    <property type="entry name" value="GGDEF"/>
    <property type="match status" value="1"/>
</dbReference>
<proteinExistence type="predicted"/>
<dbReference type="Gene3D" id="3.30.450.20">
    <property type="entry name" value="PAS domain"/>
    <property type="match status" value="1"/>
</dbReference>
<evidence type="ECO:0000256" key="1">
    <source>
        <dbReference type="ARBA" id="ARBA00012528"/>
    </source>
</evidence>
<dbReference type="EC" id="2.7.7.65" evidence="1"/>
<dbReference type="SUPFAM" id="SSF55785">
    <property type="entry name" value="PYP-like sensor domain (PAS domain)"/>
    <property type="match status" value="1"/>
</dbReference>
<dbReference type="InterPro" id="IPR000160">
    <property type="entry name" value="GGDEF_dom"/>
</dbReference>
<dbReference type="RefSeq" id="WP_225740819.1">
    <property type="nucleotide sequence ID" value="NZ_AQHF01000034.1"/>
</dbReference>
<feature type="domain" description="PAS" evidence="3">
    <location>
        <begin position="6"/>
        <end position="52"/>
    </location>
</feature>
<dbReference type="AlphaFoldDB" id="A0A8I0MZ59"/>
<dbReference type="PANTHER" id="PTHR45138">
    <property type="entry name" value="REGULATORY COMPONENTS OF SENSORY TRANSDUCTION SYSTEM"/>
    <property type="match status" value="1"/>
</dbReference>
<dbReference type="Proteomes" id="UP000660708">
    <property type="component" value="Unassembled WGS sequence"/>
</dbReference>
<dbReference type="InterPro" id="IPR035965">
    <property type="entry name" value="PAS-like_dom_sf"/>
</dbReference>
<dbReference type="InterPro" id="IPR043128">
    <property type="entry name" value="Rev_trsase/Diguanyl_cyclase"/>
</dbReference>
<dbReference type="Pfam" id="PF00990">
    <property type="entry name" value="GGDEF"/>
    <property type="match status" value="1"/>
</dbReference>
<sequence>MSENHLEMTLIEALNKSEDAVAIVSQQNVITFCNDTMATLLGKHNKSLIGNTIEALFSSAQGSVFEDRIDGDELADWFLSLKGNQDLGATELEIDTLTGVFFSVKCLPLSSHAYLIYGKDITAIKVLESERAHLQNELDFVSQIDPMTRVASRRQLSEKLDGQIKLYERYRVPFSLIITDIEHFRTINEQYGYAAGDRVLVEFSSLLNGMLRETDIIARINGTEFALLLPNTALEGASLLATRAKNLIVQQAFEVACDKNIALTSSFGVVEFCGLQSSVEAMIHRAEEALSEAKRQGRGSVVAMEQ</sequence>
<evidence type="ECO:0000259" key="3">
    <source>
        <dbReference type="PROSITE" id="PS50112"/>
    </source>
</evidence>